<reference evidence="1 2" key="1">
    <citation type="submission" date="2018-10" db="EMBL/GenBank/DDBJ databases">
        <title>A high-quality apple genome assembly.</title>
        <authorList>
            <person name="Hu J."/>
        </authorList>
    </citation>
    <scope>NUCLEOTIDE SEQUENCE [LARGE SCALE GENOMIC DNA]</scope>
    <source>
        <strain evidence="2">cv. HFTH1</strain>
        <tissue evidence="1">Young leaf</tissue>
    </source>
</reference>
<sequence length="70" mass="8034">MTERVYLPSKCLYLMDLGDLYDSLSGKGFSARQKRSAASNNVDVSSYSRYFARFHRIPALESESSDYVPW</sequence>
<dbReference type="STRING" id="3750.A0A498KJ12"/>
<evidence type="ECO:0000313" key="1">
    <source>
        <dbReference type="EMBL" id="RXI08169.1"/>
    </source>
</evidence>
<proteinExistence type="predicted"/>
<dbReference type="Proteomes" id="UP000290289">
    <property type="component" value="Chromosome 1"/>
</dbReference>
<gene>
    <name evidence="1" type="ORF">DVH24_022313</name>
</gene>
<organism evidence="1 2">
    <name type="scientific">Malus domestica</name>
    <name type="common">Apple</name>
    <name type="synonym">Pyrus malus</name>
    <dbReference type="NCBI Taxonomy" id="3750"/>
    <lineage>
        <taxon>Eukaryota</taxon>
        <taxon>Viridiplantae</taxon>
        <taxon>Streptophyta</taxon>
        <taxon>Embryophyta</taxon>
        <taxon>Tracheophyta</taxon>
        <taxon>Spermatophyta</taxon>
        <taxon>Magnoliopsida</taxon>
        <taxon>eudicotyledons</taxon>
        <taxon>Gunneridae</taxon>
        <taxon>Pentapetalae</taxon>
        <taxon>rosids</taxon>
        <taxon>fabids</taxon>
        <taxon>Rosales</taxon>
        <taxon>Rosaceae</taxon>
        <taxon>Amygdaloideae</taxon>
        <taxon>Maleae</taxon>
        <taxon>Malus</taxon>
    </lineage>
</organism>
<dbReference type="EMBL" id="RDQH01000327">
    <property type="protein sequence ID" value="RXI08169.1"/>
    <property type="molecule type" value="Genomic_DNA"/>
</dbReference>
<protein>
    <submittedName>
        <fullName evidence="1">Uncharacterized protein</fullName>
    </submittedName>
</protein>
<dbReference type="AlphaFoldDB" id="A0A498KJ12"/>
<comment type="caution">
    <text evidence="1">The sequence shown here is derived from an EMBL/GenBank/DDBJ whole genome shotgun (WGS) entry which is preliminary data.</text>
</comment>
<keyword evidence="2" id="KW-1185">Reference proteome</keyword>
<evidence type="ECO:0000313" key="2">
    <source>
        <dbReference type="Proteomes" id="UP000290289"/>
    </source>
</evidence>
<name>A0A498KJ12_MALDO</name>
<accession>A0A498KJ12</accession>